<evidence type="ECO:0000313" key="6">
    <source>
        <dbReference type="Proteomes" id="UP001521931"/>
    </source>
</evidence>
<keyword evidence="3" id="KW-0812">Transmembrane</keyword>
<proteinExistence type="inferred from homology"/>
<keyword evidence="6" id="KW-1185">Reference proteome</keyword>
<dbReference type="PANTHER" id="PTHR33392:SF6">
    <property type="entry name" value="POLYISOPRENYL-TEICHOIC ACID--PEPTIDOGLYCAN TEICHOIC ACID TRANSFERASE TAGU"/>
    <property type="match status" value="1"/>
</dbReference>
<feature type="region of interest" description="Disordered" evidence="2">
    <location>
        <begin position="75"/>
        <end position="102"/>
    </location>
</feature>
<evidence type="ECO:0000256" key="1">
    <source>
        <dbReference type="ARBA" id="ARBA00006068"/>
    </source>
</evidence>
<name>A0ABS9Q2N2_9MICO</name>
<feature type="domain" description="Cell envelope-related transcriptional attenuator" evidence="4">
    <location>
        <begin position="170"/>
        <end position="299"/>
    </location>
</feature>
<evidence type="ECO:0000256" key="2">
    <source>
        <dbReference type="SAM" id="MobiDB-lite"/>
    </source>
</evidence>
<feature type="transmembrane region" description="Helical" evidence="3">
    <location>
        <begin position="35"/>
        <end position="55"/>
    </location>
</feature>
<dbReference type="NCBIfam" id="TIGR00350">
    <property type="entry name" value="lytR_cpsA_psr"/>
    <property type="match status" value="1"/>
</dbReference>
<keyword evidence="3" id="KW-1133">Transmembrane helix</keyword>
<organism evidence="5 6">
    <name type="scientific">Arsenicicoccus bolidensis</name>
    <dbReference type="NCBI Taxonomy" id="229480"/>
    <lineage>
        <taxon>Bacteria</taxon>
        <taxon>Bacillati</taxon>
        <taxon>Actinomycetota</taxon>
        <taxon>Actinomycetes</taxon>
        <taxon>Micrococcales</taxon>
        <taxon>Intrasporangiaceae</taxon>
        <taxon>Arsenicicoccus</taxon>
    </lineage>
</organism>
<sequence length="403" mass="43372">MPVPPSPTERDIEAPDAGPDGHAESRRRRRWLKPLAWALAAVLVLCAAAVGGYAWHLRRTVSDNVQRAPLLPDAPAEHRIVPQDDKGNLVDSSGKVVTDQQGKPVDAGAAHVDAKGQIVDQQGKPILSGGKPILGTASEEVAQPKKVGTSKNSLNYLVLGSDSRGSDQGRSDVIVVAHVSDDRKRVDLVHFPRDLYVTIPGRGKNKINAAYQYGGAPLLVQTIQPLIGVPIDHVATIDFNGFKSMTDAIGGVDVPTDSGVRHFNGTQGLAWVRERYGLDQGDISRGKRQMAFIRAVLTKGLSRDVLLNPREFSSYLDAGTRNMTVDSGFTLDEMQKVALSMRNVRGGDIHTTTAPWVAAEPGPNNMSIVVMSRSQMATLAEHLRTDSMATYVDNVSPKQGFGG</sequence>
<dbReference type="InterPro" id="IPR050922">
    <property type="entry name" value="LytR/CpsA/Psr_CW_biosynth"/>
</dbReference>
<reference evidence="5 6" key="1">
    <citation type="submission" date="2022-02" db="EMBL/GenBank/DDBJ databases">
        <title>Uncovering new skin microbiome diversity through culturing and metagenomics.</title>
        <authorList>
            <person name="Conlan S."/>
            <person name="Deming C."/>
            <person name="Nisc Comparative Sequencing Program N."/>
            <person name="Segre J.A."/>
        </authorList>
    </citation>
    <scope>NUCLEOTIDE SEQUENCE [LARGE SCALE GENOMIC DNA]</scope>
    <source>
        <strain evidence="5 6">ACRQZ</strain>
    </source>
</reference>
<dbReference type="PANTHER" id="PTHR33392">
    <property type="entry name" value="POLYISOPRENYL-TEICHOIC ACID--PEPTIDOGLYCAN TEICHOIC ACID TRANSFERASE TAGU"/>
    <property type="match status" value="1"/>
</dbReference>
<feature type="compositionally biased region" description="Basic and acidic residues" evidence="2">
    <location>
        <begin position="8"/>
        <end position="24"/>
    </location>
</feature>
<keyword evidence="3" id="KW-0472">Membrane</keyword>
<dbReference type="InterPro" id="IPR004474">
    <property type="entry name" value="LytR_CpsA_psr"/>
</dbReference>
<dbReference type="Proteomes" id="UP001521931">
    <property type="component" value="Unassembled WGS sequence"/>
</dbReference>
<feature type="compositionally biased region" description="Basic and acidic residues" evidence="2">
    <location>
        <begin position="75"/>
        <end position="88"/>
    </location>
</feature>
<comment type="similarity">
    <text evidence="1">Belongs to the LytR/CpsA/Psr (LCP) family.</text>
</comment>
<accession>A0ABS9Q2N2</accession>
<dbReference type="Gene3D" id="3.40.630.190">
    <property type="entry name" value="LCP protein"/>
    <property type="match status" value="1"/>
</dbReference>
<dbReference type="Pfam" id="PF03816">
    <property type="entry name" value="LytR_cpsA_psr"/>
    <property type="match status" value="1"/>
</dbReference>
<comment type="caution">
    <text evidence="5">The sequence shown here is derived from an EMBL/GenBank/DDBJ whole genome shotgun (WGS) entry which is preliminary data.</text>
</comment>
<feature type="region of interest" description="Disordered" evidence="2">
    <location>
        <begin position="1"/>
        <end position="25"/>
    </location>
</feature>
<dbReference type="EMBL" id="JAKRCV010000023">
    <property type="protein sequence ID" value="MCG7322029.1"/>
    <property type="molecule type" value="Genomic_DNA"/>
</dbReference>
<evidence type="ECO:0000313" key="5">
    <source>
        <dbReference type="EMBL" id="MCG7322029.1"/>
    </source>
</evidence>
<gene>
    <name evidence="5" type="ORF">MHL29_09030</name>
</gene>
<protein>
    <submittedName>
        <fullName evidence="5">LCP family protein</fullName>
    </submittedName>
</protein>
<dbReference type="RefSeq" id="WP_239264010.1">
    <property type="nucleotide sequence ID" value="NZ_JAKRCV010000023.1"/>
</dbReference>
<evidence type="ECO:0000259" key="4">
    <source>
        <dbReference type="Pfam" id="PF03816"/>
    </source>
</evidence>
<evidence type="ECO:0000256" key="3">
    <source>
        <dbReference type="SAM" id="Phobius"/>
    </source>
</evidence>